<dbReference type="KEGG" id="vg:65131928"/>
<dbReference type="RefSeq" id="YP_010113409.1">
    <property type="nucleotide sequence ID" value="NC_055902.1"/>
</dbReference>
<organism evidence="1 2">
    <name type="scientific">uncultured phage cr131_1</name>
    <dbReference type="NCBI Taxonomy" id="2772093"/>
    <lineage>
        <taxon>Viruses</taxon>
        <taxon>Duplodnaviria</taxon>
        <taxon>Heunggongvirae</taxon>
        <taxon>Uroviricota</taxon>
        <taxon>Caudoviricetes</taxon>
        <taxon>Crassvirales</taxon>
        <taxon>Suoliviridae</taxon>
        <taxon>Oafivirinae</taxon>
        <taxon>Cacepaovirus</taxon>
        <taxon>Cacepaovirus simiae</taxon>
    </lineage>
</organism>
<dbReference type="GeneID" id="65131928"/>
<sequence length="189" mass="21249">MRKLTTILCSIAFALSGICLAKITTANSSTSSQVMAATMPDINLNDIKLPKDLTLGLQQQDSIRSPGKPDTVYIEKPAVKTKKSKKVRAPRRVKTKTVHVPVLYIATRMDNKEDSIGHDSLPIYKVEKVGKIDLKKFNSSIDINLYFSFGLCSYALHDPKPMGKYLLLVSLAYVRNLYLIREYVSRLKR</sequence>
<evidence type="ECO:0000313" key="1">
    <source>
        <dbReference type="EMBL" id="QOR57769.1"/>
    </source>
</evidence>
<accession>A0A7M1RVP7</accession>
<name>A0A7M1RVP7_9CAUD</name>
<dbReference type="EMBL" id="MT774409">
    <property type="protein sequence ID" value="QOR57769.1"/>
    <property type="molecule type" value="Genomic_DNA"/>
</dbReference>
<reference evidence="1 2" key="1">
    <citation type="submission" date="2020-07" db="EMBL/GenBank/DDBJ databases">
        <title>Taxonomic proposal: Crassvirales, a new order of highly abundant and diverse bacterial viruses.</title>
        <authorList>
            <person name="Shkoporov A.N."/>
            <person name="Stockdale S.R."/>
            <person name="Guerin E."/>
            <person name="Ross R.P."/>
            <person name="Hill C."/>
        </authorList>
    </citation>
    <scope>NUCLEOTIDE SEQUENCE [LARGE SCALE GENOMIC DNA]</scope>
</reference>
<dbReference type="Proteomes" id="UP000594129">
    <property type="component" value="Segment"/>
</dbReference>
<keyword evidence="2" id="KW-1185">Reference proteome</keyword>
<proteinExistence type="predicted"/>
<protein>
    <submittedName>
        <fullName evidence="1">Uncharacterized protein</fullName>
    </submittedName>
</protein>
<evidence type="ECO:0000313" key="2">
    <source>
        <dbReference type="Proteomes" id="UP000594129"/>
    </source>
</evidence>